<dbReference type="GO" id="GO:0005783">
    <property type="term" value="C:endoplasmic reticulum"/>
    <property type="evidence" value="ECO:0007669"/>
    <property type="project" value="UniProtKB-ARBA"/>
</dbReference>
<evidence type="ECO:0000256" key="2">
    <source>
        <dbReference type="ARBA" id="ARBA00022729"/>
    </source>
</evidence>
<evidence type="ECO:0000259" key="6">
    <source>
        <dbReference type="PROSITE" id="PS50919"/>
    </source>
</evidence>
<feature type="chain" id="PRO_5001604962" evidence="5">
    <location>
        <begin position="28"/>
        <end position="552"/>
    </location>
</feature>
<dbReference type="PANTHER" id="PTHR36867:SF1">
    <property type="entry name" value="RIKEN CDNA 2610318N02 GENE"/>
    <property type="match status" value="1"/>
</dbReference>
<dbReference type="PANTHER" id="PTHR36867">
    <property type="entry name" value="MCG131172, ISOFORM CRA_A"/>
    <property type="match status" value="1"/>
</dbReference>
<dbReference type="SMART" id="SM00472">
    <property type="entry name" value="MIR"/>
    <property type="match status" value="3"/>
</dbReference>
<accession>A0A061I947</accession>
<dbReference type="PROSITE" id="PS50919">
    <property type="entry name" value="MIR"/>
    <property type="match status" value="3"/>
</dbReference>
<feature type="region of interest" description="Disordered" evidence="4">
    <location>
        <begin position="355"/>
        <end position="404"/>
    </location>
</feature>
<keyword evidence="3" id="KW-0677">Repeat</keyword>
<dbReference type="GO" id="GO:0032991">
    <property type="term" value="C:protein-containing complex"/>
    <property type="evidence" value="ECO:0007669"/>
    <property type="project" value="UniProtKB-ARBA"/>
</dbReference>
<evidence type="ECO:0000313" key="7">
    <source>
        <dbReference type="EMBL" id="ERE76573.1"/>
    </source>
</evidence>
<feature type="signal peptide" evidence="5">
    <location>
        <begin position="1"/>
        <end position="27"/>
    </location>
</feature>
<dbReference type="InterPro" id="IPR016093">
    <property type="entry name" value="MIR_motif"/>
</dbReference>
<evidence type="ECO:0000256" key="3">
    <source>
        <dbReference type="ARBA" id="ARBA00022737"/>
    </source>
</evidence>
<dbReference type="InterPro" id="IPR036300">
    <property type="entry name" value="MIR_dom_sf"/>
</dbReference>
<evidence type="ECO:0000256" key="4">
    <source>
        <dbReference type="SAM" id="MobiDB-lite"/>
    </source>
</evidence>
<evidence type="ECO:0000256" key="5">
    <source>
        <dbReference type="SAM" id="SignalP"/>
    </source>
</evidence>
<reference evidence="8" key="1">
    <citation type="journal article" date="2013" name="Nat. Biotechnol.">
        <title>Chinese hamster genome sequenced from sorted chromosomes.</title>
        <authorList>
            <person name="Brinkrolf K."/>
            <person name="Rupp O."/>
            <person name="Laux H."/>
            <person name="Kollin F."/>
            <person name="Ernst W."/>
            <person name="Linke B."/>
            <person name="Kofler R."/>
            <person name="Romand S."/>
            <person name="Hesse F."/>
            <person name="Budach W.E."/>
            <person name="Galosy S."/>
            <person name="Muller D."/>
            <person name="Noll T."/>
            <person name="Wienberg J."/>
            <person name="Jostock T."/>
            <person name="Leonard M."/>
            <person name="Grillari J."/>
            <person name="Tauch A."/>
            <person name="Goesmann A."/>
            <person name="Helk B."/>
            <person name="Mott J.E."/>
            <person name="Puhler A."/>
            <person name="Borth N."/>
        </authorList>
    </citation>
    <scope>NUCLEOTIDE SEQUENCE [LARGE SCALE GENOMIC DNA]</scope>
    <source>
        <strain evidence="8">17A/GY</strain>
    </source>
</reference>
<feature type="domain" description="MIR" evidence="6">
    <location>
        <begin position="32"/>
        <end position="86"/>
    </location>
</feature>
<dbReference type="EMBL" id="KE674171">
    <property type="protein sequence ID" value="ERE76573.1"/>
    <property type="molecule type" value="Genomic_DNA"/>
</dbReference>
<comment type="subcellular location">
    <subcellularLocation>
        <location evidence="1">Secreted</location>
    </subcellularLocation>
</comment>
<feature type="region of interest" description="Disordered" evidence="4">
    <location>
        <begin position="524"/>
        <end position="552"/>
    </location>
</feature>
<dbReference type="Gene3D" id="2.80.10.50">
    <property type="match status" value="1"/>
</dbReference>
<feature type="compositionally biased region" description="Basic residues" evidence="4">
    <location>
        <begin position="355"/>
        <end position="370"/>
    </location>
</feature>
<name>A0A061I947_CRIGR</name>
<feature type="domain" description="MIR" evidence="6">
    <location>
        <begin position="94"/>
        <end position="152"/>
    </location>
</feature>
<dbReference type="CDD" id="cd23293">
    <property type="entry name" value="beta-trefoil_MIR_SDF2_meta"/>
    <property type="match status" value="1"/>
</dbReference>
<feature type="compositionally biased region" description="Basic and acidic residues" evidence="4">
    <location>
        <begin position="371"/>
        <end position="382"/>
    </location>
</feature>
<dbReference type="Proteomes" id="UP000030759">
    <property type="component" value="Unassembled WGS sequence"/>
</dbReference>
<sequence length="552" mass="60324">MRGASRGGVAGALLVLLLVLSVRSGDASKASAGLVTCGSVLKLLNTHHKVRLHSHDIKYGSGSGQQSVTGVEASDDANSYWRIRGGSEDGCPRGLPVRCGQAVRLTHVLTGKNLHTHHFPSPLSNNQASPEVSAFGEDGEGDDLDLWTVRCSGQHWEREASVRFQHVGTSVFLSVTGEQYGNPIRGQHEVHGMASANAHNTWKAMEELPLPTKASEKLGVEAHAFEPSIGKAWAAPAHHQQSLSMEVLDEYDNEFPQSVTFCQLISEDDFERQAATYTERSLRRLFRTLDRNPALAERVVRKGKQTEIEQRGLLSCLWAKFVCAVQGELNQCNSMGALEMHQRLEQLKRRIHRVHLYSQGSKKRRKKPKLKKADPVLLHDRSTSPCLPPAPLPPPLPPPPPPPPPVTTMASVVAASPSVYTMPRVFGPFPPMSGKPMEKLDISRSEVKLSWNGLSSTSKSHMVDLTPLVLNPGGFHFSYLTANSAHKFHCPGFPWTTACSEPSNTDDTPSPVVKASIFTPPVLLKFQPVPRPKDDSENDPGSAESIPAKKSE</sequence>
<feature type="region of interest" description="Disordered" evidence="4">
    <location>
        <begin position="118"/>
        <end position="137"/>
    </location>
</feature>
<dbReference type="AlphaFoldDB" id="A0A061I947"/>
<gene>
    <name evidence="7" type="ORF">H671_4g11732</name>
</gene>
<feature type="compositionally biased region" description="Pro residues" evidence="4">
    <location>
        <begin position="386"/>
        <end position="404"/>
    </location>
</feature>
<dbReference type="Pfam" id="PF02815">
    <property type="entry name" value="MIR"/>
    <property type="match status" value="1"/>
</dbReference>
<protein>
    <submittedName>
        <fullName evidence="7">MIR motif containing protein</fullName>
    </submittedName>
</protein>
<evidence type="ECO:0000256" key="1">
    <source>
        <dbReference type="ARBA" id="ARBA00004613"/>
    </source>
</evidence>
<feature type="domain" description="MIR" evidence="6">
    <location>
        <begin position="153"/>
        <end position="207"/>
    </location>
</feature>
<proteinExistence type="predicted"/>
<evidence type="ECO:0000313" key="8">
    <source>
        <dbReference type="Proteomes" id="UP000030759"/>
    </source>
</evidence>
<organism evidence="7 8">
    <name type="scientific">Cricetulus griseus</name>
    <name type="common">Chinese hamster</name>
    <name type="synonym">Cricetulus barabensis griseus</name>
    <dbReference type="NCBI Taxonomy" id="10029"/>
    <lineage>
        <taxon>Eukaryota</taxon>
        <taxon>Metazoa</taxon>
        <taxon>Chordata</taxon>
        <taxon>Craniata</taxon>
        <taxon>Vertebrata</taxon>
        <taxon>Euteleostomi</taxon>
        <taxon>Mammalia</taxon>
        <taxon>Eutheria</taxon>
        <taxon>Euarchontoglires</taxon>
        <taxon>Glires</taxon>
        <taxon>Rodentia</taxon>
        <taxon>Myomorpha</taxon>
        <taxon>Muroidea</taxon>
        <taxon>Cricetidae</taxon>
        <taxon>Cricetinae</taxon>
        <taxon>Cricetulus</taxon>
    </lineage>
</organism>
<keyword evidence="2 5" id="KW-0732">Signal</keyword>
<dbReference type="GO" id="GO:0005576">
    <property type="term" value="C:extracellular region"/>
    <property type="evidence" value="ECO:0007669"/>
    <property type="project" value="UniProtKB-SubCell"/>
</dbReference>
<dbReference type="SUPFAM" id="SSF82109">
    <property type="entry name" value="MIR domain"/>
    <property type="match status" value="1"/>
</dbReference>
<dbReference type="FunFam" id="2.80.10.50:FF:000023">
    <property type="entry name" value="Stromal cell-derived factor 2-like 1"/>
    <property type="match status" value="1"/>
</dbReference>